<dbReference type="InterPro" id="IPR057207">
    <property type="entry name" value="FBXL15_LRR"/>
</dbReference>
<organism evidence="3 4">
    <name type="scientific">Apostasia shenzhenica</name>
    <dbReference type="NCBI Taxonomy" id="1088818"/>
    <lineage>
        <taxon>Eukaryota</taxon>
        <taxon>Viridiplantae</taxon>
        <taxon>Streptophyta</taxon>
        <taxon>Embryophyta</taxon>
        <taxon>Tracheophyta</taxon>
        <taxon>Spermatophyta</taxon>
        <taxon>Magnoliopsida</taxon>
        <taxon>Liliopsida</taxon>
        <taxon>Asparagales</taxon>
        <taxon>Orchidaceae</taxon>
        <taxon>Apostasioideae</taxon>
        <taxon>Apostasia</taxon>
    </lineage>
</organism>
<dbReference type="GO" id="GO:0031146">
    <property type="term" value="P:SCF-dependent proteasomal ubiquitin-dependent protein catabolic process"/>
    <property type="evidence" value="ECO:0007669"/>
    <property type="project" value="TreeGrafter"/>
</dbReference>
<keyword evidence="4" id="KW-1185">Reference proteome</keyword>
<dbReference type="EMBL" id="KZ452014">
    <property type="protein sequence ID" value="PKA51232.1"/>
    <property type="molecule type" value="Genomic_DNA"/>
</dbReference>
<reference evidence="3 4" key="1">
    <citation type="journal article" date="2017" name="Nature">
        <title>The Apostasia genome and the evolution of orchids.</title>
        <authorList>
            <person name="Zhang G.Q."/>
            <person name="Liu K.W."/>
            <person name="Li Z."/>
            <person name="Lohaus R."/>
            <person name="Hsiao Y.Y."/>
            <person name="Niu S.C."/>
            <person name="Wang J.Y."/>
            <person name="Lin Y.C."/>
            <person name="Xu Q."/>
            <person name="Chen L.J."/>
            <person name="Yoshida K."/>
            <person name="Fujiwara S."/>
            <person name="Wang Z.W."/>
            <person name="Zhang Y.Q."/>
            <person name="Mitsuda N."/>
            <person name="Wang M."/>
            <person name="Liu G.H."/>
            <person name="Pecoraro L."/>
            <person name="Huang H.X."/>
            <person name="Xiao X.J."/>
            <person name="Lin M."/>
            <person name="Wu X.Y."/>
            <person name="Wu W.L."/>
            <person name="Chen Y.Y."/>
            <person name="Chang S.B."/>
            <person name="Sakamoto S."/>
            <person name="Ohme-Takagi M."/>
            <person name="Yagi M."/>
            <person name="Zeng S.J."/>
            <person name="Shen C.Y."/>
            <person name="Yeh C.M."/>
            <person name="Luo Y.B."/>
            <person name="Tsai W.C."/>
            <person name="Van de Peer Y."/>
            <person name="Liu Z.J."/>
        </authorList>
    </citation>
    <scope>NUCLEOTIDE SEQUENCE [LARGE SCALE GENOMIC DNA]</scope>
    <source>
        <strain evidence="4">cv. Shenzhen</strain>
        <tissue evidence="3">Stem</tissue>
    </source>
</reference>
<proteinExistence type="predicted"/>
<dbReference type="CDD" id="cd09917">
    <property type="entry name" value="F-box_SF"/>
    <property type="match status" value="1"/>
</dbReference>
<name>A0A2I0A6Q4_9ASPA</name>
<evidence type="ECO:0000259" key="2">
    <source>
        <dbReference type="Pfam" id="PF25372"/>
    </source>
</evidence>
<evidence type="ECO:0000259" key="1">
    <source>
        <dbReference type="Pfam" id="PF12937"/>
    </source>
</evidence>
<dbReference type="Gene3D" id="1.20.1280.50">
    <property type="match status" value="1"/>
</dbReference>
<protein>
    <submittedName>
        <fullName evidence="3">F-box protein</fullName>
    </submittedName>
</protein>
<dbReference type="Gene3D" id="3.80.10.10">
    <property type="entry name" value="Ribonuclease Inhibitor"/>
    <property type="match status" value="3"/>
</dbReference>
<dbReference type="InterPro" id="IPR006553">
    <property type="entry name" value="Leu-rich_rpt_Cys-con_subtyp"/>
</dbReference>
<dbReference type="STRING" id="1088818.A0A2I0A6Q4"/>
<dbReference type="OrthoDB" id="2585512at2759"/>
<evidence type="ECO:0000313" key="4">
    <source>
        <dbReference type="Proteomes" id="UP000236161"/>
    </source>
</evidence>
<dbReference type="Proteomes" id="UP000236161">
    <property type="component" value="Unassembled WGS sequence"/>
</dbReference>
<evidence type="ECO:0000313" key="3">
    <source>
        <dbReference type="EMBL" id="PKA51232.1"/>
    </source>
</evidence>
<feature type="domain" description="F-box/LRR-repeat protein 15-like leucin rich repeat" evidence="2">
    <location>
        <begin position="666"/>
        <end position="736"/>
    </location>
</feature>
<dbReference type="Pfam" id="PF12937">
    <property type="entry name" value="F-box-like"/>
    <property type="match status" value="1"/>
</dbReference>
<dbReference type="PANTHER" id="PTHR13318:SF225">
    <property type="entry name" value="F-BOX DOMAIN-CONTAINING PROTEIN"/>
    <property type="match status" value="1"/>
</dbReference>
<dbReference type="GO" id="GO:0019005">
    <property type="term" value="C:SCF ubiquitin ligase complex"/>
    <property type="evidence" value="ECO:0007669"/>
    <property type="project" value="TreeGrafter"/>
</dbReference>
<feature type="domain" description="F-box" evidence="1">
    <location>
        <begin position="15"/>
        <end position="49"/>
    </location>
</feature>
<dbReference type="SUPFAM" id="SSF52047">
    <property type="entry name" value="RNI-like"/>
    <property type="match status" value="3"/>
</dbReference>
<dbReference type="PANTHER" id="PTHR13318">
    <property type="entry name" value="PARTNER OF PAIRED, ISOFORM B-RELATED"/>
    <property type="match status" value="1"/>
</dbReference>
<dbReference type="SMART" id="SM00367">
    <property type="entry name" value="LRR_CC"/>
    <property type="match status" value="11"/>
</dbReference>
<dbReference type="InterPro" id="IPR036047">
    <property type="entry name" value="F-box-like_dom_sf"/>
</dbReference>
<sequence>MEKTAIVGGGGELVERLPHALLIEILSRLGVESLCSAAPVCRALRSSVFQVLSTISALDLSGFAPSATILSRILGDNCGLRCLTLDCSRLDDSSVNIIAKEYLQELVLLKCYSFTSYIFLAIAQNCMNLRLLSLELAHGHEPYFAQSCNMKLDKMFKACLLLESLSVKFYLKNCPRSDLASIKFHPPSTIQSLLLQPVTTGQAMDLITSFRLSADLNSSSPIDVGNSLLQPIILMLHSVTLALDNINDKLVTMIINNLNLLTCLCLEDDPPVEPSQYYDFSNIGLQVISSCKNLTHLSLSRSRPHAFKRVTDVGILMLAEGSNGLESVRLGGFSKVTDAGYISILQACRKLKKFEVISGNFLSDLAFHDLASVANSLAKVVLIACNLLTSETPESLSTCKHLEMLDFGGCRSIADRGLNSIAELCKITSLDLSGADITDRGLSSLGRGASRIIILRLRGCKRITDRGFAKLLKKDNTITESLSTLDLGFLPGLSDSTIIRIAEVCKEITNLCIRNCFSITDASVRALGLMEDIYGKRRFVRTLDLYNCFAVSIDSFNLLSIPYFQGLRWLGVGNTGLQLKGRGRIEELLKEREFLKLCLFGCEMGCRDDLVCLVRVLRSRASGPAEMEKKAKCRRRRTGGEASAGPIDGDPFEAGCGVPLPAAPGFASSGMIISRILGDNCGLRSLILDCSRLHDFSVNITAKDHLEELVFLKCYCFTSYIFLAIAQNCTNLRIIVDMRGRFSISVIAGSIEDRRSNSIAKLYNLTSLDLSSTSPRRSTSQITILRLRNCKRLIDWGLAELLKKDNAYH</sequence>
<accession>A0A2I0A6Q4</accession>
<dbReference type="InterPro" id="IPR001810">
    <property type="entry name" value="F-box_dom"/>
</dbReference>
<dbReference type="AlphaFoldDB" id="A0A2I0A6Q4"/>
<dbReference type="SUPFAM" id="SSF81383">
    <property type="entry name" value="F-box domain"/>
    <property type="match status" value="1"/>
</dbReference>
<gene>
    <name evidence="3" type="primary">ATB</name>
    <name evidence="3" type="ORF">AXF42_Ash010672</name>
</gene>
<dbReference type="Pfam" id="PF25372">
    <property type="entry name" value="DUF7885"/>
    <property type="match status" value="2"/>
</dbReference>
<feature type="domain" description="F-box/LRR-repeat protein 15-like leucin rich repeat" evidence="2">
    <location>
        <begin position="58"/>
        <end position="608"/>
    </location>
</feature>
<dbReference type="InterPro" id="IPR032675">
    <property type="entry name" value="LRR_dom_sf"/>
</dbReference>